<evidence type="ECO:0000313" key="4">
    <source>
        <dbReference type="Proteomes" id="UP001221757"/>
    </source>
</evidence>
<feature type="compositionally biased region" description="Polar residues" evidence="2">
    <location>
        <begin position="382"/>
        <end position="393"/>
    </location>
</feature>
<gene>
    <name evidence="3" type="ORF">B0H17DRAFT_1143724</name>
</gene>
<reference evidence="3" key="1">
    <citation type="submission" date="2023-03" db="EMBL/GenBank/DDBJ databases">
        <title>Massive genome expansion in bonnet fungi (Mycena s.s.) driven by repeated elements and novel gene families across ecological guilds.</title>
        <authorList>
            <consortium name="Lawrence Berkeley National Laboratory"/>
            <person name="Harder C.B."/>
            <person name="Miyauchi S."/>
            <person name="Viragh M."/>
            <person name="Kuo A."/>
            <person name="Thoen E."/>
            <person name="Andreopoulos B."/>
            <person name="Lu D."/>
            <person name="Skrede I."/>
            <person name="Drula E."/>
            <person name="Henrissat B."/>
            <person name="Morin E."/>
            <person name="Kohler A."/>
            <person name="Barry K."/>
            <person name="LaButti K."/>
            <person name="Morin E."/>
            <person name="Salamov A."/>
            <person name="Lipzen A."/>
            <person name="Mereny Z."/>
            <person name="Hegedus B."/>
            <person name="Baldrian P."/>
            <person name="Stursova M."/>
            <person name="Weitz H."/>
            <person name="Taylor A."/>
            <person name="Grigoriev I.V."/>
            <person name="Nagy L.G."/>
            <person name="Martin F."/>
            <person name="Kauserud H."/>
        </authorList>
    </citation>
    <scope>NUCLEOTIDE SEQUENCE</scope>
    <source>
        <strain evidence="3">CBHHK067</strain>
    </source>
</reference>
<name>A0AAD7CYA0_MYCRO</name>
<dbReference type="AlphaFoldDB" id="A0AAD7CYA0"/>
<organism evidence="3 4">
    <name type="scientific">Mycena rosella</name>
    <name type="common">Pink bonnet</name>
    <name type="synonym">Agaricus rosellus</name>
    <dbReference type="NCBI Taxonomy" id="1033263"/>
    <lineage>
        <taxon>Eukaryota</taxon>
        <taxon>Fungi</taxon>
        <taxon>Dikarya</taxon>
        <taxon>Basidiomycota</taxon>
        <taxon>Agaricomycotina</taxon>
        <taxon>Agaricomycetes</taxon>
        <taxon>Agaricomycetidae</taxon>
        <taxon>Agaricales</taxon>
        <taxon>Marasmiineae</taxon>
        <taxon>Mycenaceae</taxon>
        <taxon>Mycena</taxon>
    </lineage>
</organism>
<dbReference type="EMBL" id="JARKIE010000224">
    <property type="protein sequence ID" value="KAJ7664242.1"/>
    <property type="molecule type" value="Genomic_DNA"/>
</dbReference>
<dbReference type="Proteomes" id="UP001221757">
    <property type="component" value="Unassembled WGS sequence"/>
</dbReference>
<keyword evidence="1" id="KW-0175">Coiled coil</keyword>
<keyword evidence="4" id="KW-1185">Reference proteome</keyword>
<evidence type="ECO:0000313" key="3">
    <source>
        <dbReference type="EMBL" id="KAJ7664242.1"/>
    </source>
</evidence>
<protein>
    <submittedName>
        <fullName evidence="3">Uncharacterized protein</fullName>
    </submittedName>
</protein>
<comment type="caution">
    <text evidence="3">The sequence shown here is derived from an EMBL/GenBank/DDBJ whole genome shotgun (WGS) entry which is preliminary data.</text>
</comment>
<evidence type="ECO:0000256" key="1">
    <source>
        <dbReference type="SAM" id="Coils"/>
    </source>
</evidence>
<evidence type="ECO:0000256" key="2">
    <source>
        <dbReference type="SAM" id="MobiDB-lite"/>
    </source>
</evidence>
<feature type="coiled-coil region" evidence="1">
    <location>
        <begin position="119"/>
        <end position="146"/>
    </location>
</feature>
<sequence length="432" mass="48793">MPVVTSRCGIPLPLDNTFDYTAWRKQPADLAIPADMELQEKNQHNYDAEMVNRTSIRTTREYEEDMLAGNAPPTTRDVEAKLIAFYAYHDAEVAKMRDSQQYCAQVVAPLPPKLIVFLLGECEKCAKEVEKKKEDEKAEKEKVSSLKGSMVMTSTTKINPLMRPSVSTPQPFQAAIKYGLHPALFWFTDKHLCWATKNGSEIPMHKNTNILAVPEKSLMDINKMNSTWGSDDSTDGHSILEWMNTSQNFLAALDDLCPAIDASNPFSFFVELTKHFAFFQALDDFEPLYNVWYPVKKTLCNKVLDNNLAFDTPYWSSEVSGILNAFKAQRNSSKGPLASQAVKMSDLGPSTASQTTAHVKLQRREDDYRPARELPTGLRSWTPRNSFGGNNSFRECGTEQARNSDSRKRRPLVCFICTGNHTVQRHKEFKGP</sequence>
<accession>A0AAD7CYA0</accession>
<feature type="region of interest" description="Disordered" evidence="2">
    <location>
        <begin position="379"/>
        <end position="404"/>
    </location>
</feature>
<proteinExistence type="predicted"/>